<dbReference type="SMART" id="SM00279">
    <property type="entry name" value="HhH2"/>
    <property type="match status" value="1"/>
</dbReference>
<proteinExistence type="inferred from homology"/>
<keyword evidence="9" id="KW-0539">Nucleus</keyword>
<feature type="compositionally biased region" description="Basic and acidic residues" evidence="11">
    <location>
        <begin position="664"/>
        <end position="677"/>
    </location>
</feature>
<keyword evidence="6" id="KW-0378">Hydrolase</keyword>
<evidence type="ECO:0000256" key="11">
    <source>
        <dbReference type="SAM" id="MobiDB-lite"/>
    </source>
</evidence>
<dbReference type="PRINTS" id="PR00853">
    <property type="entry name" value="XPGRADSUPER"/>
</dbReference>
<keyword evidence="5" id="KW-0227">DNA damage</keyword>
<dbReference type="Pfam" id="PF00752">
    <property type="entry name" value="XPG_N"/>
    <property type="match status" value="1"/>
</dbReference>
<evidence type="ECO:0000256" key="6">
    <source>
        <dbReference type="ARBA" id="ARBA00022801"/>
    </source>
</evidence>
<dbReference type="SUPFAM" id="SSF88723">
    <property type="entry name" value="PIN domain-like"/>
    <property type="match status" value="1"/>
</dbReference>
<dbReference type="InterPro" id="IPR036279">
    <property type="entry name" value="5-3_exonuclease_C_sf"/>
</dbReference>
<evidence type="ECO:0000256" key="9">
    <source>
        <dbReference type="ARBA" id="ARBA00023242"/>
    </source>
</evidence>
<dbReference type="InterPro" id="IPR041012">
    <property type="entry name" value="GEN_chromo"/>
</dbReference>
<feature type="region of interest" description="Disordered" evidence="11">
    <location>
        <begin position="641"/>
        <end position="679"/>
    </location>
</feature>
<evidence type="ECO:0000256" key="1">
    <source>
        <dbReference type="ARBA" id="ARBA00001946"/>
    </source>
</evidence>
<evidence type="ECO:0000313" key="14">
    <source>
        <dbReference type="EMBL" id="VEN57561.1"/>
    </source>
</evidence>
<protein>
    <recommendedName>
        <fullName evidence="16">XPG-I domain-containing protein</fullName>
    </recommendedName>
</protein>
<dbReference type="Pfam" id="PF00867">
    <property type="entry name" value="XPG_I"/>
    <property type="match status" value="1"/>
</dbReference>
<evidence type="ECO:0000256" key="8">
    <source>
        <dbReference type="ARBA" id="ARBA00023204"/>
    </source>
</evidence>
<dbReference type="Gene3D" id="3.40.50.1010">
    <property type="entry name" value="5'-nuclease"/>
    <property type="match status" value="1"/>
</dbReference>
<evidence type="ECO:0000256" key="10">
    <source>
        <dbReference type="ARBA" id="ARBA00038112"/>
    </source>
</evidence>
<feature type="domain" description="XPG-I" evidence="12">
    <location>
        <begin position="124"/>
        <end position="201"/>
    </location>
</feature>
<gene>
    <name evidence="14" type="ORF">CALMAC_LOCUS16159</name>
</gene>
<dbReference type="InterPro" id="IPR006086">
    <property type="entry name" value="XPG-I_dom"/>
</dbReference>
<dbReference type="GO" id="GO:0008821">
    <property type="term" value="F:crossover junction DNA endonuclease activity"/>
    <property type="evidence" value="ECO:0007669"/>
    <property type="project" value="UniProtKB-ARBA"/>
</dbReference>
<dbReference type="PANTHER" id="PTHR11081">
    <property type="entry name" value="FLAP ENDONUCLEASE FAMILY MEMBER"/>
    <property type="match status" value="1"/>
</dbReference>
<feature type="compositionally biased region" description="Acidic residues" evidence="11">
    <location>
        <begin position="646"/>
        <end position="659"/>
    </location>
</feature>
<dbReference type="SMART" id="SM00484">
    <property type="entry name" value="XPGI"/>
    <property type="match status" value="1"/>
</dbReference>
<dbReference type="CDD" id="cd09869">
    <property type="entry name" value="PIN_GEN1"/>
    <property type="match status" value="1"/>
</dbReference>
<keyword evidence="7" id="KW-0460">Magnesium</keyword>
<evidence type="ECO:0000256" key="4">
    <source>
        <dbReference type="ARBA" id="ARBA00022759"/>
    </source>
</evidence>
<dbReference type="GO" id="GO:0017108">
    <property type="term" value="F:5'-flap endonuclease activity"/>
    <property type="evidence" value="ECO:0007669"/>
    <property type="project" value="UniProtKB-ARBA"/>
</dbReference>
<dbReference type="OrthoDB" id="2959108at2759"/>
<name>A0A653DDE6_CALMS</name>
<dbReference type="InterPro" id="IPR006084">
    <property type="entry name" value="XPG/Rad2"/>
</dbReference>
<evidence type="ECO:0008006" key="16">
    <source>
        <dbReference type="Google" id="ProtNLM"/>
    </source>
</evidence>
<dbReference type="Pfam" id="PF18704">
    <property type="entry name" value="Chromo_2"/>
    <property type="match status" value="1"/>
</dbReference>
<dbReference type="GO" id="GO:0046872">
    <property type="term" value="F:metal ion binding"/>
    <property type="evidence" value="ECO:0007669"/>
    <property type="project" value="UniProtKB-KW"/>
</dbReference>
<evidence type="ECO:0000313" key="15">
    <source>
        <dbReference type="Proteomes" id="UP000410492"/>
    </source>
</evidence>
<evidence type="ECO:0000256" key="2">
    <source>
        <dbReference type="ARBA" id="ARBA00022722"/>
    </source>
</evidence>
<feature type="domain" description="XPG N-terminal" evidence="13">
    <location>
        <begin position="1"/>
        <end position="95"/>
    </location>
</feature>
<dbReference type="InterPro" id="IPR029060">
    <property type="entry name" value="PIN-like_dom_sf"/>
</dbReference>
<dbReference type="GO" id="GO:0000400">
    <property type="term" value="F:four-way junction DNA binding"/>
    <property type="evidence" value="ECO:0007669"/>
    <property type="project" value="TreeGrafter"/>
</dbReference>
<reference evidence="14 15" key="1">
    <citation type="submission" date="2019-01" db="EMBL/GenBank/DDBJ databases">
        <authorList>
            <person name="Sayadi A."/>
        </authorList>
    </citation>
    <scope>NUCLEOTIDE SEQUENCE [LARGE SCALE GENOMIC DNA]</scope>
</reference>
<comment type="similarity">
    <text evidence="10">Belongs to the XPG/RAD2 endonuclease family. GEN subfamily.</text>
</comment>
<keyword evidence="3" id="KW-0479">Metal-binding</keyword>
<keyword evidence="15" id="KW-1185">Reference proteome</keyword>
<comment type="cofactor">
    <cofactor evidence="1">
        <name>Mg(2+)</name>
        <dbReference type="ChEBI" id="CHEBI:18420"/>
    </cofactor>
</comment>
<evidence type="ECO:0000259" key="12">
    <source>
        <dbReference type="SMART" id="SM00484"/>
    </source>
</evidence>
<keyword evidence="2" id="KW-0540">Nuclease</keyword>
<dbReference type="FunFam" id="1.10.150.20:FF:000030">
    <property type="entry name" value="Flap endonuclease GEN-like 1"/>
    <property type="match status" value="1"/>
</dbReference>
<dbReference type="GO" id="GO:0006281">
    <property type="term" value="P:DNA repair"/>
    <property type="evidence" value="ECO:0007669"/>
    <property type="project" value="UniProtKB-KW"/>
</dbReference>
<keyword evidence="8" id="KW-0234">DNA repair</keyword>
<dbReference type="AlphaFoldDB" id="A0A653DDE6"/>
<sequence length="697" mass="79903">MGIKHLWTILIPFCERKPLYELFGRTVAVDLSCWICEAQNIADYQVQPRMYLRNLYFRTCYLLLMEVTPVFVLEGKAPELKYDTIAARNVVQFKGAKPKTDGVKTGKDRSRFHFILKQCEEMLQVMGLACIRGKGEAESMCAYLNEEGLVDGCISQDSDCFAYGAKVVYRNFSISTQGPHAASGGSVDIYDITKATKSLDFGRNKIIAMALLCGSDYNDGVQGVGKESVVKLFDTLSDEETLERLRSWKIKSDFYKELEEKLANKNICSSCGHLGKIQMHTKNGCHPCGTKTGCDPFKYKEERQLIKNELNMRSRALQDPNFPNEELINEYLVKKDNVSKLNIEWKKPNLIAFVTFARKFLDWDDVYSFEKFLPVLTRWQCLNADKVRNMTGNHGCLIPRRIKKVRCPKGIPSYEIIWSDPYGMCKELLAEDEMIKRNLDPDKVWATIEPQSLVDKAYPNLVEEFRLSKIKPKKVSKRKKELAETSISEPVMKKERKPKAKKKLIKDVSSEDLERSFGEMRIQKYAKKPTLLDNFLKKQMFDVAQIGNLKEFGNSNDCCTSTPAKLKENNKSVIFDISDIDDYDDDLSEIINNIVSKKPSYIEENLNKINLEQIETVNLLNSSSFFITGPVENDAFEQSLNVKDQEESEESTDEYDIDDVLATKLDDRDNDENKPIADEDSFSEVYVPLMERLKKKL</sequence>
<dbReference type="PANTHER" id="PTHR11081:SF70">
    <property type="entry name" value="FLAP ENDONUCLEASE GEN HOMOLOG 1"/>
    <property type="match status" value="1"/>
</dbReference>
<dbReference type="SMART" id="SM00485">
    <property type="entry name" value="XPGN"/>
    <property type="match status" value="1"/>
</dbReference>
<keyword evidence="4" id="KW-0255">Endonuclease</keyword>
<dbReference type="Proteomes" id="UP000410492">
    <property type="component" value="Unassembled WGS sequence"/>
</dbReference>
<evidence type="ECO:0000256" key="7">
    <source>
        <dbReference type="ARBA" id="ARBA00022842"/>
    </source>
</evidence>
<evidence type="ECO:0000259" key="13">
    <source>
        <dbReference type="SMART" id="SM00485"/>
    </source>
</evidence>
<dbReference type="Gene3D" id="1.10.150.20">
    <property type="entry name" value="5' to 3' exonuclease, C-terminal subdomain"/>
    <property type="match status" value="1"/>
</dbReference>
<organism evidence="14 15">
    <name type="scientific">Callosobruchus maculatus</name>
    <name type="common">Southern cowpea weevil</name>
    <name type="synonym">Pulse bruchid</name>
    <dbReference type="NCBI Taxonomy" id="64391"/>
    <lineage>
        <taxon>Eukaryota</taxon>
        <taxon>Metazoa</taxon>
        <taxon>Ecdysozoa</taxon>
        <taxon>Arthropoda</taxon>
        <taxon>Hexapoda</taxon>
        <taxon>Insecta</taxon>
        <taxon>Pterygota</taxon>
        <taxon>Neoptera</taxon>
        <taxon>Endopterygota</taxon>
        <taxon>Coleoptera</taxon>
        <taxon>Polyphaga</taxon>
        <taxon>Cucujiformia</taxon>
        <taxon>Chrysomeloidea</taxon>
        <taxon>Chrysomelidae</taxon>
        <taxon>Bruchinae</taxon>
        <taxon>Bruchini</taxon>
        <taxon>Callosobruchus</taxon>
    </lineage>
</organism>
<dbReference type="EMBL" id="CAACVG010011201">
    <property type="protein sequence ID" value="VEN57561.1"/>
    <property type="molecule type" value="Genomic_DNA"/>
</dbReference>
<evidence type="ECO:0000256" key="3">
    <source>
        <dbReference type="ARBA" id="ARBA00022723"/>
    </source>
</evidence>
<dbReference type="InterPro" id="IPR006085">
    <property type="entry name" value="XPG_DNA_repair_N"/>
</dbReference>
<dbReference type="InterPro" id="IPR008918">
    <property type="entry name" value="HhH2"/>
</dbReference>
<evidence type="ECO:0000256" key="5">
    <source>
        <dbReference type="ARBA" id="ARBA00022763"/>
    </source>
</evidence>
<accession>A0A653DDE6</accession>
<dbReference type="SUPFAM" id="SSF47807">
    <property type="entry name" value="5' to 3' exonuclease, C-terminal subdomain"/>
    <property type="match status" value="1"/>
</dbReference>